<gene>
    <name evidence="1" type="ordered locus">ACP_3507</name>
</gene>
<dbReference type="KEGG" id="aca:ACP_3507"/>
<evidence type="ECO:0000313" key="2">
    <source>
        <dbReference type="Proteomes" id="UP000002207"/>
    </source>
</evidence>
<dbReference type="EMBL" id="CP001472">
    <property type="protein sequence ID" value="ACO32494.1"/>
    <property type="molecule type" value="Genomic_DNA"/>
</dbReference>
<organism evidence="1 2">
    <name type="scientific">Acidobacterium capsulatum (strain ATCC 51196 / DSM 11244 / BCRC 80197 / JCM 7670 / NBRC 15755 / NCIMB 13165 / 161)</name>
    <dbReference type="NCBI Taxonomy" id="240015"/>
    <lineage>
        <taxon>Bacteria</taxon>
        <taxon>Pseudomonadati</taxon>
        <taxon>Acidobacteriota</taxon>
        <taxon>Terriglobia</taxon>
        <taxon>Terriglobales</taxon>
        <taxon>Acidobacteriaceae</taxon>
        <taxon>Acidobacterium</taxon>
    </lineage>
</organism>
<sequence>MYDRDGLFLLVNPQWIETLALARSGSDTTRSRHNCC</sequence>
<dbReference type="AlphaFoldDB" id="C1F737"/>
<name>C1F737_ACIC5</name>
<dbReference type="Proteomes" id="UP000002207">
    <property type="component" value="Chromosome"/>
</dbReference>
<protein>
    <submittedName>
        <fullName evidence="1">Uncharacterized protein</fullName>
    </submittedName>
</protein>
<proteinExistence type="predicted"/>
<dbReference type="InParanoid" id="C1F737"/>
<evidence type="ECO:0000313" key="1">
    <source>
        <dbReference type="EMBL" id="ACO32494.1"/>
    </source>
</evidence>
<accession>C1F737</accession>
<reference evidence="1 2" key="1">
    <citation type="journal article" date="2009" name="Appl. Environ. Microbiol.">
        <title>Three genomes from the phylum Acidobacteria provide insight into the lifestyles of these microorganisms in soils.</title>
        <authorList>
            <person name="Ward N.L."/>
            <person name="Challacombe J.F."/>
            <person name="Janssen P.H."/>
            <person name="Henrissat B."/>
            <person name="Coutinho P.M."/>
            <person name="Wu M."/>
            <person name="Xie G."/>
            <person name="Haft D.H."/>
            <person name="Sait M."/>
            <person name="Badger J."/>
            <person name="Barabote R.D."/>
            <person name="Bradley B."/>
            <person name="Brettin T.S."/>
            <person name="Brinkac L.M."/>
            <person name="Bruce D."/>
            <person name="Creasy T."/>
            <person name="Daugherty S.C."/>
            <person name="Davidsen T.M."/>
            <person name="DeBoy R.T."/>
            <person name="Detter J.C."/>
            <person name="Dodson R.J."/>
            <person name="Durkin A.S."/>
            <person name="Ganapathy A."/>
            <person name="Gwinn-Giglio M."/>
            <person name="Han C.S."/>
            <person name="Khouri H."/>
            <person name="Kiss H."/>
            <person name="Kothari S.P."/>
            <person name="Madupu R."/>
            <person name="Nelson K.E."/>
            <person name="Nelson W.C."/>
            <person name="Paulsen I."/>
            <person name="Penn K."/>
            <person name="Ren Q."/>
            <person name="Rosovitz M.J."/>
            <person name="Selengut J.D."/>
            <person name="Shrivastava S."/>
            <person name="Sullivan S.A."/>
            <person name="Tapia R."/>
            <person name="Thompson L.S."/>
            <person name="Watkins K.L."/>
            <person name="Yang Q."/>
            <person name="Yu C."/>
            <person name="Zafar N."/>
            <person name="Zhou L."/>
            <person name="Kuske C.R."/>
        </authorList>
    </citation>
    <scope>NUCLEOTIDE SEQUENCE [LARGE SCALE GENOMIC DNA]</scope>
    <source>
        <strain evidence="2">ATCC 51196 / DSM 11244 / BCRC 80197 / JCM 7670 / NBRC 15755 / NCIMB 13165 / 161</strain>
    </source>
</reference>
<dbReference type="HOGENOM" id="CLU_3354021_0_0_0"/>
<keyword evidence="2" id="KW-1185">Reference proteome</keyword>